<dbReference type="PANTHER" id="PTHR10344">
    <property type="entry name" value="THYMIDYLATE KINASE"/>
    <property type="match status" value="1"/>
</dbReference>
<dbReference type="GO" id="GO:0004798">
    <property type="term" value="F:dTMP kinase activity"/>
    <property type="evidence" value="ECO:0007669"/>
    <property type="project" value="UniProtKB-EC"/>
</dbReference>
<dbReference type="Pfam" id="PF02223">
    <property type="entry name" value="Thymidylate_kin"/>
    <property type="match status" value="1"/>
</dbReference>
<keyword evidence="7 11" id="KW-0418">Kinase</keyword>
<dbReference type="Gene3D" id="3.40.50.300">
    <property type="entry name" value="P-loop containing nucleotide triphosphate hydrolases"/>
    <property type="match status" value="1"/>
</dbReference>
<dbReference type="GO" id="GO:0005829">
    <property type="term" value="C:cytosol"/>
    <property type="evidence" value="ECO:0007669"/>
    <property type="project" value="TreeGrafter"/>
</dbReference>
<evidence type="ECO:0000256" key="2">
    <source>
        <dbReference type="ARBA" id="ARBA00012980"/>
    </source>
</evidence>
<dbReference type="InterPro" id="IPR027417">
    <property type="entry name" value="P-loop_NTPase"/>
</dbReference>
<dbReference type="AlphaFoldDB" id="A0A927PMP1"/>
<dbReference type="Proteomes" id="UP000642993">
    <property type="component" value="Unassembled WGS sequence"/>
</dbReference>
<accession>A0A927PMP1</accession>
<proteinExistence type="inferred from homology"/>
<feature type="domain" description="Thymidylate kinase-like" evidence="10">
    <location>
        <begin position="7"/>
        <end position="188"/>
    </location>
</feature>
<dbReference type="EC" id="2.7.4.9" evidence="2"/>
<evidence type="ECO:0000256" key="1">
    <source>
        <dbReference type="ARBA" id="ARBA00009776"/>
    </source>
</evidence>
<dbReference type="GO" id="GO:0005524">
    <property type="term" value="F:ATP binding"/>
    <property type="evidence" value="ECO:0007669"/>
    <property type="project" value="UniProtKB-KW"/>
</dbReference>
<keyword evidence="8" id="KW-0067">ATP-binding</keyword>
<reference evidence="11" key="1">
    <citation type="submission" date="2020-09" db="EMBL/GenBank/DDBJ databases">
        <title>Hoyosella lacisalsi sp. nov., a halotolerant actinobacterium isolated from soil of Lake Gudzhirganskoe.</title>
        <authorList>
            <person name="Yang Q."/>
            <person name="Guo P.Y."/>
            <person name="Liu S.W."/>
            <person name="Li F.N."/>
            <person name="Sun C.H."/>
        </authorList>
    </citation>
    <scope>NUCLEOTIDE SEQUENCE</scope>
    <source>
        <strain evidence="11">G463</strain>
    </source>
</reference>
<dbReference type="PANTHER" id="PTHR10344:SF4">
    <property type="entry name" value="UMP-CMP KINASE 2, MITOCHONDRIAL"/>
    <property type="match status" value="1"/>
</dbReference>
<keyword evidence="5" id="KW-0545">Nucleotide biosynthesis</keyword>
<dbReference type="InterPro" id="IPR039430">
    <property type="entry name" value="Thymidylate_kin-like_dom"/>
</dbReference>
<name>A0A927PMP1_9ACTN</name>
<evidence type="ECO:0000256" key="5">
    <source>
        <dbReference type="ARBA" id="ARBA00022727"/>
    </source>
</evidence>
<organism evidence="11 12">
    <name type="scientific">Lolliginicoccus lacisalsi</name>
    <dbReference type="NCBI Taxonomy" id="2742202"/>
    <lineage>
        <taxon>Bacteria</taxon>
        <taxon>Bacillati</taxon>
        <taxon>Actinomycetota</taxon>
        <taxon>Actinomycetes</taxon>
        <taxon>Mycobacteriales</taxon>
        <taxon>Hoyosellaceae</taxon>
        <taxon>Lolliginicoccus</taxon>
    </lineage>
</organism>
<evidence type="ECO:0000313" key="12">
    <source>
        <dbReference type="Proteomes" id="UP000642993"/>
    </source>
</evidence>
<sequence>MGMLVVLEGLDGSGKRTLAAALRQELADRGLRATSLAFPRYGQSQPADIAAEALRGQHGDLLASINGMAVLWALDRYGARPLLEQLRQEHDVVLLDRYVASNAAYSAARGEAGAEHATMEWVRELEHDRLALPEPALYILVDVEAAVAEQRARHREATEPGRGRDAYERDSTLQDRTATIYRQLAEQQWTSPWVVFRGSAGDGAIEALAGRIEDIRAAGDGRR</sequence>
<comment type="similarity">
    <text evidence="1">Belongs to the thymidylate kinase family.</text>
</comment>
<dbReference type="GO" id="GO:0006235">
    <property type="term" value="P:dTTP biosynthetic process"/>
    <property type="evidence" value="ECO:0007669"/>
    <property type="project" value="TreeGrafter"/>
</dbReference>
<evidence type="ECO:0000256" key="9">
    <source>
        <dbReference type="SAM" id="MobiDB-lite"/>
    </source>
</evidence>
<evidence type="ECO:0000256" key="6">
    <source>
        <dbReference type="ARBA" id="ARBA00022741"/>
    </source>
</evidence>
<dbReference type="PROSITE" id="PS01331">
    <property type="entry name" value="THYMIDYLATE_KINASE"/>
    <property type="match status" value="1"/>
</dbReference>
<evidence type="ECO:0000256" key="4">
    <source>
        <dbReference type="ARBA" id="ARBA00022679"/>
    </source>
</evidence>
<dbReference type="CDD" id="cd01672">
    <property type="entry name" value="TMPK"/>
    <property type="match status" value="1"/>
</dbReference>
<protein>
    <recommendedName>
        <fullName evidence="3">Thymidylate kinase</fullName>
        <ecNumber evidence="2">2.7.4.9</ecNumber>
    </recommendedName>
</protein>
<dbReference type="InterPro" id="IPR018095">
    <property type="entry name" value="Thymidylate_kin_CS"/>
</dbReference>
<keyword evidence="6" id="KW-0547">Nucleotide-binding</keyword>
<comment type="caution">
    <text evidence="11">The sequence shown here is derived from an EMBL/GenBank/DDBJ whole genome shotgun (WGS) entry which is preliminary data.</text>
</comment>
<evidence type="ECO:0000256" key="8">
    <source>
        <dbReference type="ARBA" id="ARBA00022840"/>
    </source>
</evidence>
<feature type="compositionally biased region" description="Basic and acidic residues" evidence="9">
    <location>
        <begin position="155"/>
        <end position="170"/>
    </location>
</feature>
<gene>
    <name evidence="11" type="ORF">HT102_08965</name>
</gene>
<evidence type="ECO:0000259" key="10">
    <source>
        <dbReference type="Pfam" id="PF02223"/>
    </source>
</evidence>
<evidence type="ECO:0000313" key="11">
    <source>
        <dbReference type="EMBL" id="MBD8506616.1"/>
    </source>
</evidence>
<dbReference type="GO" id="GO:0006233">
    <property type="term" value="P:dTDP biosynthetic process"/>
    <property type="evidence" value="ECO:0007669"/>
    <property type="project" value="InterPro"/>
</dbReference>
<feature type="region of interest" description="Disordered" evidence="9">
    <location>
        <begin position="151"/>
        <end position="170"/>
    </location>
</feature>
<keyword evidence="4 11" id="KW-0808">Transferase</keyword>
<evidence type="ECO:0000256" key="3">
    <source>
        <dbReference type="ARBA" id="ARBA00017144"/>
    </source>
</evidence>
<dbReference type="GO" id="GO:0006227">
    <property type="term" value="P:dUDP biosynthetic process"/>
    <property type="evidence" value="ECO:0007669"/>
    <property type="project" value="TreeGrafter"/>
</dbReference>
<keyword evidence="12" id="KW-1185">Reference proteome</keyword>
<dbReference type="NCBIfam" id="NF005923">
    <property type="entry name" value="PRK07933.1"/>
    <property type="match status" value="1"/>
</dbReference>
<evidence type="ECO:0000256" key="7">
    <source>
        <dbReference type="ARBA" id="ARBA00022777"/>
    </source>
</evidence>
<dbReference type="RefSeq" id="WP_192039140.1">
    <property type="nucleotide sequence ID" value="NZ_JACYWE010000004.1"/>
</dbReference>
<dbReference type="EMBL" id="JACYWE010000004">
    <property type="protein sequence ID" value="MBD8506616.1"/>
    <property type="molecule type" value="Genomic_DNA"/>
</dbReference>
<dbReference type="SUPFAM" id="SSF52540">
    <property type="entry name" value="P-loop containing nucleoside triphosphate hydrolases"/>
    <property type="match status" value="1"/>
</dbReference>